<organism evidence="3 4">
    <name type="scientific">Jimgerdemannia flammicorona</name>
    <dbReference type="NCBI Taxonomy" id="994334"/>
    <lineage>
        <taxon>Eukaryota</taxon>
        <taxon>Fungi</taxon>
        <taxon>Fungi incertae sedis</taxon>
        <taxon>Mucoromycota</taxon>
        <taxon>Mucoromycotina</taxon>
        <taxon>Endogonomycetes</taxon>
        <taxon>Endogonales</taxon>
        <taxon>Endogonaceae</taxon>
        <taxon>Jimgerdemannia</taxon>
    </lineage>
</organism>
<comment type="caution">
    <text evidence="3">The sequence shown here is derived from an EMBL/GenBank/DDBJ whole genome shotgun (WGS) entry which is preliminary data.</text>
</comment>
<dbReference type="Proteomes" id="UP000268093">
    <property type="component" value="Unassembled WGS sequence"/>
</dbReference>
<dbReference type="GO" id="GO:0003676">
    <property type="term" value="F:nucleic acid binding"/>
    <property type="evidence" value="ECO:0007669"/>
    <property type="project" value="InterPro"/>
</dbReference>
<dbReference type="PROSITE" id="PS50174">
    <property type="entry name" value="G_PATCH"/>
    <property type="match status" value="1"/>
</dbReference>
<feature type="region of interest" description="Disordered" evidence="1">
    <location>
        <begin position="97"/>
        <end position="132"/>
    </location>
</feature>
<feature type="region of interest" description="Disordered" evidence="1">
    <location>
        <begin position="158"/>
        <end position="187"/>
    </location>
</feature>
<evidence type="ECO:0000313" key="3">
    <source>
        <dbReference type="EMBL" id="RUP49343.1"/>
    </source>
</evidence>
<feature type="compositionally biased region" description="Basic residues" evidence="1">
    <location>
        <begin position="261"/>
        <end position="276"/>
    </location>
</feature>
<dbReference type="GO" id="GO:0005730">
    <property type="term" value="C:nucleolus"/>
    <property type="evidence" value="ECO:0007669"/>
    <property type="project" value="TreeGrafter"/>
</dbReference>
<evidence type="ECO:0000259" key="2">
    <source>
        <dbReference type="PROSITE" id="PS50174"/>
    </source>
</evidence>
<evidence type="ECO:0000256" key="1">
    <source>
        <dbReference type="SAM" id="MobiDB-lite"/>
    </source>
</evidence>
<dbReference type="Pfam" id="PF01585">
    <property type="entry name" value="G-patch"/>
    <property type="match status" value="1"/>
</dbReference>
<keyword evidence="4" id="KW-1185">Reference proteome</keyword>
<dbReference type="PANTHER" id="PTHR23149:SF9">
    <property type="entry name" value="G PATCH DOMAIN-CONTAINING PROTEIN 4"/>
    <property type="match status" value="1"/>
</dbReference>
<feature type="compositionally biased region" description="Basic and acidic residues" evidence="1">
    <location>
        <begin position="226"/>
        <end position="239"/>
    </location>
</feature>
<reference evidence="3 4" key="1">
    <citation type="journal article" date="2018" name="New Phytol.">
        <title>Phylogenomics of Endogonaceae and evolution of mycorrhizas within Mucoromycota.</title>
        <authorList>
            <person name="Chang Y."/>
            <person name="Desiro A."/>
            <person name="Na H."/>
            <person name="Sandor L."/>
            <person name="Lipzen A."/>
            <person name="Clum A."/>
            <person name="Barry K."/>
            <person name="Grigoriev I.V."/>
            <person name="Martin F.M."/>
            <person name="Stajich J.E."/>
            <person name="Smith M.E."/>
            <person name="Bonito G."/>
            <person name="Spatafora J.W."/>
        </authorList>
    </citation>
    <scope>NUCLEOTIDE SEQUENCE [LARGE SCALE GENOMIC DNA]</scope>
    <source>
        <strain evidence="3 4">GMNB39</strain>
    </source>
</reference>
<feature type="compositionally biased region" description="Basic and acidic residues" evidence="1">
    <location>
        <begin position="277"/>
        <end position="306"/>
    </location>
</feature>
<dbReference type="InterPro" id="IPR000467">
    <property type="entry name" value="G_patch_dom"/>
</dbReference>
<dbReference type="AlphaFoldDB" id="A0A433DES2"/>
<evidence type="ECO:0000313" key="4">
    <source>
        <dbReference type="Proteomes" id="UP000268093"/>
    </source>
</evidence>
<dbReference type="InterPro" id="IPR050656">
    <property type="entry name" value="PINX1"/>
</dbReference>
<dbReference type="SMART" id="SM00443">
    <property type="entry name" value="G_patch"/>
    <property type="match status" value="1"/>
</dbReference>
<feature type="compositionally biased region" description="Basic and acidic residues" evidence="1">
    <location>
        <begin position="318"/>
        <end position="335"/>
    </location>
</feature>
<name>A0A433DES2_9FUNG</name>
<feature type="compositionally biased region" description="Low complexity" evidence="1">
    <location>
        <begin position="167"/>
        <end position="178"/>
    </location>
</feature>
<protein>
    <recommendedName>
        <fullName evidence="2">G-patch domain-containing protein</fullName>
    </recommendedName>
</protein>
<accession>A0A433DES2</accession>
<dbReference type="OrthoDB" id="29523at2759"/>
<dbReference type="PANTHER" id="PTHR23149">
    <property type="entry name" value="G PATCH DOMAIN CONTAINING PROTEIN"/>
    <property type="match status" value="1"/>
</dbReference>
<gene>
    <name evidence="3" type="ORF">BC936DRAFT_142757</name>
</gene>
<feature type="compositionally biased region" description="Basic and acidic residues" evidence="1">
    <location>
        <begin position="106"/>
        <end position="116"/>
    </location>
</feature>
<dbReference type="EMBL" id="RBNI01002392">
    <property type="protein sequence ID" value="RUP49343.1"/>
    <property type="molecule type" value="Genomic_DNA"/>
</dbReference>
<sequence length="361" mass="41049">MSTFSGSFAESQLVKFGWTKGSGLGKNRDGITKTISVAKKTDTKGVGSGQDQWEFAWWDHLYNKSAASVKVDKAEDGIKVVSKAKSEVPRSRTGIISTVRPSGKSMKGEMERKKEEEEGEEEGGKEEEKMDAKAITAAMARKAASALLYGSFVRSTTGVLNNDESKSPTPTLSTTPTSQEDDDLKDYSQKVSDIELFAACEGRTARKGARSDQTGKFARVMGEYLKVQRQEAEEAEERKERKRKRKEKDEVVVEEAEEKKKVKKAEKKAKKVKKKKEREMKRKEKKKERTEEANDIKEVEQEEEKKAKRKRKQGQKIVTRERRETELKDEVEKKLKTAKKVKLTEDTKDKTKIKKIKKKKV</sequence>
<feature type="region of interest" description="Disordered" evidence="1">
    <location>
        <begin position="226"/>
        <end position="361"/>
    </location>
</feature>
<feature type="compositionally biased region" description="Basic residues" evidence="1">
    <location>
        <begin position="351"/>
        <end position="361"/>
    </location>
</feature>
<feature type="domain" description="G-patch" evidence="2">
    <location>
        <begin position="5"/>
        <end position="51"/>
    </location>
</feature>
<proteinExistence type="predicted"/>